<dbReference type="InterPro" id="IPR036396">
    <property type="entry name" value="Cyt_P450_sf"/>
</dbReference>
<dbReference type="InterPro" id="IPR002401">
    <property type="entry name" value="Cyt_P450_E_grp-I"/>
</dbReference>
<evidence type="ECO:0000256" key="6">
    <source>
        <dbReference type="ARBA" id="ARBA00023033"/>
    </source>
</evidence>
<evidence type="ECO:0008006" key="10">
    <source>
        <dbReference type="Google" id="ProtNLM"/>
    </source>
</evidence>
<keyword evidence="5 7" id="KW-0408">Iron</keyword>
<evidence type="ECO:0000256" key="2">
    <source>
        <dbReference type="ARBA" id="ARBA00022617"/>
    </source>
</evidence>
<reference evidence="8" key="1">
    <citation type="submission" date="2021-03" db="EMBL/GenBank/DDBJ databases">
        <title>Comparative genomics and phylogenomic investigation of the class Geoglossomycetes provide insights into ecological specialization and systematics.</title>
        <authorList>
            <person name="Melie T."/>
            <person name="Pirro S."/>
            <person name="Miller A.N."/>
            <person name="Quandt A."/>
        </authorList>
    </citation>
    <scope>NUCLEOTIDE SEQUENCE</scope>
    <source>
        <strain evidence="8">CAQ_001_2017</strain>
    </source>
</reference>
<dbReference type="AlphaFoldDB" id="A0A9P8LG14"/>
<dbReference type="GO" id="GO:0005506">
    <property type="term" value="F:iron ion binding"/>
    <property type="evidence" value="ECO:0007669"/>
    <property type="project" value="InterPro"/>
</dbReference>
<dbReference type="Pfam" id="PF00067">
    <property type="entry name" value="p450"/>
    <property type="match status" value="1"/>
</dbReference>
<protein>
    <recommendedName>
        <fullName evidence="10">Cytochrome P450</fullName>
    </recommendedName>
</protein>
<dbReference type="PRINTS" id="PR00463">
    <property type="entry name" value="EP450I"/>
</dbReference>
<dbReference type="PRINTS" id="PR00385">
    <property type="entry name" value="P450"/>
</dbReference>
<evidence type="ECO:0000256" key="5">
    <source>
        <dbReference type="ARBA" id="ARBA00023004"/>
    </source>
</evidence>
<gene>
    <name evidence="8" type="ORF">GP486_002000</name>
</gene>
<evidence type="ECO:0000256" key="7">
    <source>
        <dbReference type="PIRSR" id="PIRSR602401-1"/>
    </source>
</evidence>
<keyword evidence="6" id="KW-0503">Monooxygenase</keyword>
<dbReference type="GO" id="GO:0020037">
    <property type="term" value="F:heme binding"/>
    <property type="evidence" value="ECO:0007669"/>
    <property type="project" value="InterPro"/>
</dbReference>
<dbReference type="GO" id="GO:0004497">
    <property type="term" value="F:monooxygenase activity"/>
    <property type="evidence" value="ECO:0007669"/>
    <property type="project" value="UniProtKB-KW"/>
</dbReference>
<dbReference type="GO" id="GO:0016705">
    <property type="term" value="F:oxidoreductase activity, acting on paired donors, with incorporation or reduction of molecular oxygen"/>
    <property type="evidence" value="ECO:0007669"/>
    <property type="project" value="InterPro"/>
</dbReference>
<evidence type="ECO:0000256" key="3">
    <source>
        <dbReference type="ARBA" id="ARBA00022723"/>
    </source>
</evidence>
<dbReference type="Proteomes" id="UP000750711">
    <property type="component" value="Unassembled WGS sequence"/>
</dbReference>
<comment type="cofactor">
    <cofactor evidence="7">
        <name>heme</name>
        <dbReference type="ChEBI" id="CHEBI:30413"/>
    </cofactor>
</comment>
<evidence type="ECO:0000256" key="4">
    <source>
        <dbReference type="ARBA" id="ARBA00023002"/>
    </source>
</evidence>
<evidence type="ECO:0000313" key="9">
    <source>
        <dbReference type="Proteomes" id="UP000750711"/>
    </source>
</evidence>
<dbReference type="EMBL" id="JAGHQM010000204">
    <property type="protein sequence ID" value="KAH0563425.1"/>
    <property type="molecule type" value="Genomic_DNA"/>
</dbReference>
<dbReference type="PANTHER" id="PTHR24291">
    <property type="entry name" value="CYTOCHROME P450 FAMILY 4"/>
    <property type="match status" value="1"/>
</dbReference>
<keyword evidence="4" id="KW-0560">Oxidoreductase</keyword>
<comment type="similarity">
    <text evidence="1">Belongs to the cytochrome P450 family.</text>
</comment>
<accession>A0A9P8LG14</accession>
<dbReference type="InterPro" id="IPR001128">
    <property type="entry name" value="Cyt_P450"/>
</dbReference>
<dbReference type="Gene3D" id="1.10.630.10">
    <property type="entry name" value="Cytochrome P450"/>
    <property type="match status" value="1"/>
</dbReference>
<keyword evidence="2 7" id="KW-0349">Heme</keyword>
<feature type="binding site" description="axial binding residue" evidence="7">
    <location>
        <position position="406"/>
    </location>
    <ligand>
        <name>heme</name>
        <dbReference type="ChEBI" id="CHEBI:30413"/>
    </ligand>
    <ligandPart>
        <name>Fe</name>
        <dbReference type="ChEBI" id="CHEBI:18248"/>
    </ligandPart>
</feature>
<proteinExistence type="inferred from homology"/>
<comment type="caution">
    <text evidence="8">The sequence shown here is derived from an EMBL/GenBank/DDBJ whole genome shotgun (WGS) entry which is preliminary data.</text>
</comment>
<organism evidence="8 9">
    <name type="scientific">Trichoglossum hirsutum</name>
    <dbReference type="NCBI Taxonomy" id="265104"/>
    <lineage>
        <taxon>Eukaryota</taxon>
        <taxon>Fungi</taxon>
        <taxon>Dikarya</taxon>
        <taxon>Ascomycota</taxon>
        <taxon>Pezizomycotina</taxon>
        <taxon>Geoglossomycetes</taxon>
        <taxon>Geoglossales</taxon>
        <taxon>Geoglossaceae</taxon>
        <taxon>Trichoglossum</taxon>
    </lineage>
</organism>
<sequence length="481" mass="54613">MHVHPQVLMSHVHRFYGLGPFFVMDTWPISPNKTLVIADPELAAQVAQTRSLDKHPVLAESVQHIVGSRSMLLASGDTWKRMRAVFNPGFSSSHLMNVLASVIVDEGLIFCGKLLRFAEAGKLVYLEEVATALAIDVIGRVVLDMQFHAQTGENELVSAFRASARWTKTYSGLNPFANMNPIRPVMAWWYARKMNRYLEKVLVERFASRKQDNSMRKHRRKHVIDLALEEHIKENNGEPVDIRAANDSFKWMAIDNIKTFIFAGHDTTSTTICYIFYLLYQNPECMAEVRKEHDEVFGVEIDLAAERIKQSPHLLNKLPYSTAVIKEVLRLYPAASTVRMGDSSTPISVDGITYSTESYLVWISNHSISRRADIYPDPDVFQPQRFISGDPVKDAWRPFERGPRNCIGQELAILEMKITMVLAARKFDVVPAYNEMDRLVKRGKGPNTVYGERAYQMLIASAKPRDGMPVIIREATRKGDN</sequence>
<dbReference type="CDD" id="cd11051">
    <property type="entry name" value="CYP59-like"/>
    <property type="match status" value="1"/>
</dbReference>
<name>A0A9P8LG14_9PEZI</name>
<keyword evidence="9" id="KW-1185">Reference proteome</keyword>
<dbReference type="SUPFAM" id="SSF48264">
    <property type="entry name" value="Cytochrome P450"/>
    <property type="match status" value="1"/>
</dbReference>
<dbReference type="PANTHER" id="PTHR24291:SF50">
    <property type="entry name" value="BIFUNCTIONAL ALBAFLAVENONE MONOOXYGENASE_TERPENE SYNTHASE"/>
    <property type="match status" value="1"/>
</dbReference>
<dbReference type="InterPro" id="IPR050196">
    <property type="entry name" value="Cytochrome_P450_Monoox"/>
</dbReference>
<evidence type="ECO:0000313" key="8">
    <source>
        <dbReference type="EMBL" id="KAH0563425.1"/>
    </source>
</evidence>
<evidence type="ECO:0000256" key="1">
    <source>
        <dbReference type="ARBA" id="ARBA00010617"/>
    </source>
</evidence>
<keyword evidence="3 7" id="KW-0479">Metal-binding</keyword>